<proteinExistence type="predicted"/>
<comment type="caution">
    <text evidence="1">The sequence shown here is derived from an EMBL/GenBank/DDBJ whole genome shotgun (WGS) entry which is preliminary data.</text>
</comment>
<name>A0A375BH22_9BURK</name>
<dbReference type="EMBL" id="OFSP01000004">
    <property type="protein sequence ID" value="SOY44359.1"/>
    <property type="molecule type" value="Genomic_DNA"/>
</dbReference>
<gene>
    <name evidence="1" type="ORF">CBM2589_B120322</name>
</gene>
<organism evidence="1">
    <name type="scientific">Cupriavidus taiwanensis</name>
    <dbReference type="NCBI Taxonomy" id="164546"/>
    <lineage>
        <taxon>Bacteria</taxon>
        <taxon>Pseudomonadati</taxon>
        <taxon>Pseudomonadota</taxon>
        <taxon>Betaproteobacteria</taxon>
        <taxon>Burkholderiales</taxon>
        <taxon>Burkholderiaceae</taxon>
        <taxon>Cupriavidus</taxon>
    </lineage>
</organism>
<reference evidence="1" key="1">
    <citation type="submission" date="2018-01" db="EMBL/GenBank/DDBJ databases">
        <authorList>
            <person name="Clerissi C."/>
        </authorList>
    </citation>
    <scope>NUCLEOTIDE SEQUENCE</scope>
    <source>
        <strain evidence="1">Cupriavidus taiwanensis STM 3521</strain>
    </source>
</reference>
<dbReference type="Proteomes" id="UP000256297">
    <property type="component" value="Chromosome CBM2589_b"/>
</dbReference>
<accession>A0A375BH22</accession>
<sequence>MVGVTGQGRGITRTFAAPPVRAAVIMCRPQPVLEFVLEDLRHPKQHAKLITAGVG</sequence>
<evidence type="ECO:0000313" key="1">
    <source>
        <dbReference type="EMBL" id="SOY44359.1"/>
    </source>
</evidence>
<dbReference type="AlphaFoldDB" id="A0A375BH22"/>
<protein>
    <submittedName>
        <fullName evidence="1">Uncharacterized protein</fullName>
    </submittedName>
</protein>